<sequence>MAIVIKKPDAVFVQNSYMLYNAVKNEDLPAANGHYGVNDVVWNDLIDLTRTKCRAMNIPLPGGDMMSGLCIWASVVATKFCVLRNHALNSHMFFAERNGDGSGSNHYFVVSDIGGTKVICDITCNQFNGAPDYLVGRLSDIKGASKKVTALGSRLYDVYKAGAASSEFVI</sequence>
<gene>
    <name evidence="1" type="ORF">SAMN04488026_1001199</name>
</gene>
<reference evidence="1 2" key="1">
    <citation type="submission" date="2016-10" db="EMBL/GenBank/DDBJ databases">
        <authorList>
            <person name="de Groot N.N."/>
        </authorList>
    </citation>
    <scope>NUCLEOTIDE SEQUENCE [LARGE SCALE GENOMIC DNA]</scope>
    <source>
        <strain evidence="1 2">DSM 25294</strain>
    </source>
</reference>
<dbReference type="STRING" id="571298.SAMN04488026_1001199"/>
<dbReference type="AlphaFoldDB" id="A0A1G8J306"/>
<protein>
    <submittedName>
        <fullName evidence="1">Uncharacterized protein</fullName>
    </submittedName>
</protein>
<dbReference type="OrthoDB" id="7834086at2"/>
<name>A0A1G8J306_9RHOB</name>
<accession>A0A1G8J306</accession>
<evidence type="ECO:0000313" key="2">
    <source>
        <dbReference type="Proteomes" id="UP000199382"/>
    </source>
</evidence>
<dbReference type="Proteomes" id="UP000199382">
    <property type="component" value="Unassembled WGS sequence"/>
</dbReference>
<proteinExistence type="predicted"/>
<dbReference type="RefSeq" id="WP_093147600.1">
    <property type="nucleotide sequence ID" value="NZ_FNEK01000001.1"/>
</dbReference>
<keyword evidence="2" id="KW-1185">Reference proteome</keyword>
<evidence type="ECO:0000313" key="1">
    <source>
        <dbReference type="EMBL" id="SDI25347.1"/>
    </source>
</evidence>
<organism evidence="1 2">
    <name type="scientific">Aliiruegeria lutimaris</name>
    <dbReference type="NCBI Taxonomy" id="571298"/>
    <lineage>
        <taxon>Bacteria</taxon>
        <taxon>Pseudomonadati</taxon>
        <taxon>Pseudomonadota</taxon>
        <taxon>Alphaproteobacteria</taxon>
        <taxon>Rhodobacterales</taxon>
        <taxon>Roseobacteraceae</taxon>
        <taxon>Aliiruegeria</taxon>
    </lineage>
</organism>
<dbReference type="EMBL" id="FNEK01000001">
    <property type="protein sequence ID" value="SDI25347.1"/>
    <property type="molecule type" value="Genomic_DNA"/>
</dbReference>